<name>A0A8J2TPT6_9FLAO</name>
<accession>A0A8J2TPT6</accession>
<gene>
    <name evidence="1" type="ORF">GCM10011531_14800</name>
</gene>
<sequence length="149" mass="17259">MIYIVYLNIIHKAMASRLCYFFICLLFFSCNKSAIENEKEYSWETIRVTASAYNSVASQTDSDPHIAAWGDSLKPGMKYIAVSKDLLRKGLKHNTPVRIEGFKGLYLVKDRMHPKWKNKIDIYMGTDVKSAKLWGRKKVIIDYRTKALE</sequence>
<keyword evidence="2" id="KW-1185">Reference proteome</keyword>
<evidence type="ECO:0008006" key="3">
    <source>
        <dbReference type="Google" id="ProtNLM"/>
    </source>
</evidence>
<dbReference type="EMBL" id="BMIC01000002">
    <property type="protein sequence ID" value="GFZ84861.1"/>
    <property type="molecule type" value="Genomic_DNA"/>
</dbReference>
<protein>
    <recommendedName>
        <fullName evidence="3">3D (Asp-Asp-Asp) domain-containing protein</fullName>
    </recommendedName>
</protein>
<dbReference type="AlphaFoldDB" id="A0A8J2TPT6"/>
<dbReference type="CDD" id="cd22784">
    <property type="entry name" value="DPBB_MltA_YuiC-like"/>
    <property type="match status" value="1"/>
</dbReference>
<organism evidence="1 2">
    <name type="scientific">Aquaticitalea lipolytica</name>
    <dbReference type="NCBI Taxonomy" id="1247562"/>
    <lineage>
        <taxon>Bacteria</taxon>
        <taxon>Pseudomonadati</taxon>
        <taxon>Bacteroidota</taxon>
        <taxon>Flavobacteriia</taxon>
        <taxon>Flavobacteriales</taxon>
        <taxon>Flavobacteriaceae</taxon>
        <taxon>Aquaticitalea</taxon>
    </lineage>
</organism>
<evidence type="ECO:0000313" key="1">
    <source>
        <dbReference type="EMBL" id="GFZ84861.1"/>
    </source>
</evidence>
<reference evidence="1 2" key="1">
    <citation type="journal article" date="2014" name="Int. J. Syst. Evol. Microbiol.">
        <title>Complete genome sequence of Corynebacterium casei LMG S-19264T (=DSM 44701T), isolated from a smear-ripened cheese.</title>
        <authorList>
            <consortium name="US DOE Joint Genome Institute (JGI-PGF)"/>
            <person name="Walter F."/>
            <person name="Albersmeier A."/>
            <person name="Kalinowski J."/>
            <person name="Ruckert C."/>
        </authorList>
    </citation>
    <scope>NUCLEOTIDE SEQUENCE [LARGE SCALE GENOMIC DNA]</scope>
    <source>
        <strain evidence="1 2">CGMCC 1.15295</strain>
    </source>
</reference>
<evidence type="ECO:0000313" key="2">
    <source>
        <dbReference type="Proteomes" id="UP000598120"/>
    </source>
</evidence>
<proteinExistence type="predicted"/>
<comment type="caution">
    <text evidence="1">The sequence shown here is derived from an EMBL/GenBank/DDBJ whole genome shotgun (WGS) entry which is preliminary data.</text>
</comment>
<dbReference type="Proteomes" id="UP000598120">
    <property type="component" value="Unassembled WGS sequence"/>
</dbReference>